<evidence type="ECO:0000256" key="2">
    <source>
        <dbReference type="ARBA" id="ARBA00022729"/>
    </source>
</evidence>
<protein>
    <submittedName>
        <fullName evidence="7">Extracellular solute-binding protein</fullName>
    </submittedName>
</protein>
<name>A0A3S1EM43_9BACL</name>
<gene>
    <name evidence="7" type="ORF">EJP82_00730</name>
</gene>
<evidence type="ECO:0000256" key="3">
    <source>
        <dbReference type="ARBA" id="ARBA00023136"/>
    </source>
</evidence>
<keyword evidence="4" id="KW-0564">Palmitate</keyword>
<evidence type="ECO:0000256" key="5">
    <source>
        <dbReference type="ARBA" id="ARBA00023288"/>
    </source>
</evidence>
<dbReference type="OrthoDB" id="9798191at2"/>
<dbReference type="InterPro" id="IPR050490">
    <property type="entry name" value="Bact_solute-bd_prot1"/>
</dbReference>
<evidence type="ECO:0000256" key="6">
    <source>
        <dbReference type="SAM" id="Phobius"/>
    </source>
</evidence>
<dbReference type="PANTHER" id="PTHR43649:SF33">
    <property type="entry name" value="POLYGALACTURONAN_RHAMNOGALACTURONAN-BINDING PROTEIN YTCQ"/>
    <property type="match status" value="1"/>
</dbReference>
<evidence type="ECO:0000256" key="1">
    <source>
        <dbReference type="ARBA" id="ARBA00022475"/>
    </source>
</evidence>
<keyword evidence="6" id="KW-1133">Transmembrane helix</keyword>
<keyword evidence="6" id="KW-0812">Transmembrane</keyword>
<keyword evidence="2" id="KW-0732">Signal</keyword>
<dbReference type="Proteomes" id="UP000279446">
    <property type="component" value="Unassembled WGS sequence"/>
</dbReference>
<evidence type="ECO:0000256" key="4">
    <source>
        <dbReference type="ARBA" id="ARBA00023139"/>
    </source>
</evidence>
<keyword evidence="5" id="KW-0449">Lipoprotein</keyword>
<comment type="caution">
    <text evidence="7">The sequence shown here is derived from an EMBL/GenBank/DDBJ whole genome shotgun (WGS) entry which is preliminary data.</text>
</comment>
<dbReference type="SUPFAM" id="SSF53850">
    <property type="entry name" value="Periplasmic binding protein-like II"/>
    <property type="match status" value="1"/>
</dbReference>
<evidence type="ECO:0000313" key="8">
    <source>
        <dbReference type="Proteomes" id="UP000279446"/>
    </source>
</evidence>
<reference evidence="7 8" key="1">
    <citation type="submission" date="2018-12" db="EMBL/GenBank/DDBJ databases">
        <authorList>
            <person name="Sun L."/>
            <person name="Chen Z."/>
        </authorList>
    </citation>
    <scope>NUCLEOTIDE SEQUENCE [LARGE SCALE GENOMIC DNA]</scope>
    <source>
        <strain evidence="7 8">DSM 15890</strain>
    </source>
</reference>
<dbReference type="EMBL" id="RZNY01000001">
    <property type="protein sequence ID" value="RUT48506.1"/>
    <property type="molecule type" value="Genomic_DNA"/>
</dbReference>
<proteinExistence type="predicted"/>
<evidence type="ECO:0000313" key="7">
    <source>
        <dbReference type="EMBL" id="RUT48506.1"/>
    </source>
</evidence>
<keyword evidence="3 6" id="KW-0472">Membrane</keyword>
<accession>A0A3S1EM43</accession>
<dbReference type="Gene3D" id="3.40.190.10">
    <property type="entry name" value="Periplasmic binding protein-like II"/>
    <property type="match status" value="2"/>
</dbReference>
<keyword evidence="1" id="KW-1003">Cell membrane</keyword>
<keyword evidence="8" id="KW-1185">Reference proteome</keyword>
<feature type="transmembrane region" description="Helical" evidence="6">
    <location>
        <begin position="12"/>
        <end position="35"/>
    </location>
</feature>
<dbReference type="PANTHER" id="PTHR43649">
    <property type="entry name" value="ARABINOSE-BINDING PROTEIN-RELATED"/>
    <property type="match status" value="1"/>
</dbReference>
<organism evidence="7 8">
    <name type="scientific">Paenibacillus anaericanus</name>
    <dbReference type="NCBI Taxonomy" id="170367"/>
    <lineage>
        <taxon>Bacteria</taxon>
        <taxon>Bacillati</taxon>
        <taxon>Bacillota</taxon>
        <taxon>Bacilli</taxon>
        <taxon>Bacillales</taxon>
        <taxon>Paenibacillaceae</taxon>
        <taxon>Paenibacillus</taxon>
    </lineage>
</organism>
<dbReference type="Pfam" id="PF01547">
    <property type="entry name" value="SBP_bac_1"/>
    <property type="match status" value="1"/>
</dbReference>
<sequence length="470" mass="51638">MCRNRLIDRSFGAYVSAFRIAILFIETFILSIGGIDMRKSWLSMICLVLLLVTALTACGSNKNAGGNTAGNDTANKAETKSQENVTLTVSTNVVGEQAKVLQDISNKFMVDNPNIKVEFSAPGKDYENMMKVKMASQDMPDVFATHGWSKNRYGEYLLDLSGEAWANDLDPAIKPSVSDETGKLYVLPMDQDKSGPVYNIDLLKEYGLEVPTTYDEFLAVAEAVKTKSNGNVVAVHIGGADSWPIGQFFDFFATPLLISAEQNYSQAFLDGTFDWNEFDKLPQMLKDLQTNGYLNKDVLTAKYSDSAKAFAEGKAVFGVYGPYFIEEAKKINPNLNAGLMPIPSIQAGDIPTFAGGEKTTWGISKDSKNIDAAKKFVAYFAQSDNVSAVAKSNQLPPGLSNVAIDAGELTAFYEQYKETPVLPFFDRVYLPNGMWDVLCKNGQDILAGGIDARAYSENMKKEFDRLRATK</sequence>
<dbReference type="InterPro" id="IPR006059">
    <property type="entry name" value="SBP"/>
</dbReference>
<dbReference type="AlphaFoldDB" id="A0A3S1EM43"/>